<reference evidence="6 7" key="1">
    <citation type="journal article" date="2019" name="Int. J. Syst. Evol. Microbiol.">
        <title>The Global Catalogue of Microorganisms (GCM) 10K type strain sequencing project: providing services to taxonomists for standard genome sequencing and annotation.</title>
        <authorList>
            <consortium name="The Broad Institute Genomics Platform"/>
            <consortium name="The Broad Institute Genome Sequencing Center for Infectious Disease"/>
            <person name="Wu L."/>
            <person name="Ma J."/>
        </authorList>
    </citation>
    <scope>NUCLEOTIDE SEQUENCE [LARGE SCALE GENOMIC DNA]</scope>
    <source>
        <strain evidence="6 7">JCM 15309</strain>
    </source>
</reference>
<keyword evidence="2 3" id="KW-0560">Oxidoreductase</keyword>
<name>A0ABN2QEP2_9ACTN</name>
<dbReference type="Gene3D" id="3.40.50.720">
    <property type="entry name" value="NAD(P)-binding Rossmann-like Domain"/>
    <property type="match status" value="1"/>
</dbReference>
<accession>A0ABN2QEP2</accession>
<dbReference type="InterPro" id="IPR033524">
    <property type="entry name" value="Glu/Leu/Phe/Val_DH_AS"/>
</dbReference>
<dbReference type="InterPro" id="IPR036291">
    <property type="entry name" value="NAD(P)-bd_dom_sf"/>
</dbReference>
<dbReference type="InterPro" id="IPR014362">
    <property type="entry name" value="Glu_DH"/>
</dbReference>
<dbReference type="SUPFAM" id="SSF51735">
    <property type="entry name" value="NAD(P)-binding Rossmann-fold domains"/>
    <property type="match status" value="1"/>
</dbReference>
<dbReference type="PROSITE" id="PS00074">
    <property type="entry name" value="GLFV_DEHYDROGENASE"/>
    <property type="match status" value="1"/>
</dbReference>
<dbReference type="PRINTS" id="PR00082">
    <property type="entry name" value="GLFDHDRGNASE"/>
</dbReference>
<comment type="caution">
    <text evidence="6">The sequence shown here is derived from an EMBL/GenBank/DDBJ whole genome shotgun (WGS) entry which is preliminary data.</text>
</comment>
<dbReference type="Pfam" id="PF00208">
    <property type="entry name" value="ELFV_dehydrog"/>
    <property type="match status" value="1"/>
</dbReference>
<dbReference type="PIRSF" id="PIRSF000185">
    <property type="entry name" value="Glu_DH"/>
    <property type="match status" value="1"/>
</dbReference>
<evidence type="ECO:0000256" key="2">
    <source>
        <dbReference type="ARBA" id="ARBA00023002"/>
    </source>
</evidence>
<dbReference type="InterPro" id="IPR006097">
    <property type="entry name" value="Glu/Leu/Phe/Val/Trp_DH_dimer"/>
</dbReference>
<dbReference type="InterPro" id="IPR006095">
    <property type="entry name" value="Glu/Leu/Phe/Val/Trp_DH"/>
</dbReference>
<organism evidence="6 7">
    <name type="scientific">Nocardioides panacihumi</name>
    <dbReference type="NCBI Taxonomy" id="400774"/>
    <lineage>
        <taxon>Bacteria</taxon>
        <taxon>Bacillati</taxon>
        <taxon>Actinomycetota</taxon>
        <taxon>Actinomycetes</taxon>
        <taxon>Propionibacteriales</taxon>
        <taxon>Nocardioidaceae</taxon>
        <taxon>Nocardioides</taxon>
    </lineage>
</organism>
<evidence type="ECO:0000256" key="3">
    <source>
        <dbReference type="PIRNR" id="PIRNR000185"/>
    </source>
</evidence>
<proteinExistence type="inferred from homology"/>
<gene>
    <name evidence="6" type="primary">gdhA_2</name>
    <name evidence="6" type="ORF">GCM10009798_07760</name>
</gene>
<dbReference type="Pfam" id="PF02812">
    <property type="entry name" value="ELFV_dehydrog_N"/>
    <property type="match status" value="1"/>
</dbReference>
<evidence type="ECO:0000313" key="6">
    <source>
        <dbReference type="EMBL" id="GAA1950874.1"/>
    </source>
</evidence>
<dbReference type="PANTHER" id="PTHR11606:SF13">
    <property type="entry name" value="GLUTAMATE DEHYDROGENASE 1, MITOCHONDRIAL"/>
    <property type="match status" value="1"/>
</dbReference>
<protein>
    <recommendedName>
        <fullName evidence="3">Glutamate dehydrogenase</fullName>
    </recommendedName>
</protein>
<feature type="domain" description="Glutamate/phenylalanine/leucine/valine/L-tryptophan dehydrogenase C-terminal" evidence="5">
    <location>
        <begin position="187"/>
        <end position="417"/>
    </location>
</feature>
<dbReference type="RefSeq" id="WP_344042600.1">
    <property type="nucleotide sequence ID" value="NZ_BAAAPB010000001.1"/>
</dbReference>
<dbReference type="SUPFAM" id="SSF53223">
    <property type="entry name" value="Aminoacid dehydrogenase-like, N-terminal domain"/>
    <property type="match status" value="1"/>
</dbReference>
<dbReference type="InterPro" id="IPR033922">
    <property type="entry name" value="NAD_bind_Glu_DH"/>
</dbReference>
<dbReference type="InterPro" id="IPR006096">
    <property type="entry name" value="Glu/Leu/Phe/Val/Trp_DH_C"/>
</dbReference>
<evidence type="ECO:0000313" key="7">
    <source>
        <dbReference type="Proteomes" id="UP001500571"/>
    </source>
</evidence>
<dbReference type="PANTHER" id="PTHR11606">
    <property type="entry name" value="GLUTAMATE DEHYDROGENASE"/>
    <property type="match status" value="1"/>
</dbReference>
<sequence>MTLTAAPERSVLDDAREQLAQAVETLGLGPAVFAMLAAPRREISVSIPLRRDDGTTEVLRGYRVQHNYSRGPGKGGVRFDARVDIEEVRALAMWMTWKCALLDVPYGGAKGGVRVDPRKYSTAELERITRRYTSEIAPIIGPNQDIPAPDIGTDEQTMAWMMDTYSVGRGHTVLGVVTGKPIALGGSQGRAASTSRGVVAIAVEALRHVGIPVAGARAAVQGFGKVGRGAARFLADEGVSVVAVSDVYGAIFDAAGLDIAALERFVDETGSVVGFPGAQAIDGEDVLTADVDLLVPAAVEGVVHAGNAEAVRARIVVEGANGPLTADADRILEARGVLVVPDILANAGGVVVSYFEWVQANQSYWWSEDEVNQRLVDRMTRAWHDVLGYAARRQLTLRLAATCMAVERVFRAHEMRGLYP</sequence>
<comment type="similarity">
    <text evidence="1 3 4">Belongs to the Glu/Leu/Phe/Val dehydrogenases family.</text>
</comment>
<dbReference type="CDD" id="cd01076">
    <property type="entry name" value="NAD_bind_1_Glu_DH"/>
    <property type="match status" value="1"/>
</dbReference>
<evidence type="ECO:0000256" key="4">
    <source>
        <dbReference type="RuleBase" id="RU004417"/>
    </source>
</evidence>
<keyword evidence="7" id="KW-1185">Reference proteome</keyword>
<evidence type="ECO:0000259" key="5">
    <source>
        <dbReference type="SMART" id="SM00839"/>
    </source>
</evidence>
<dbReference type="EMBL" id="BAAAPB010000001">
    <property type="protein sequence ID" value="GAA1950874.1"/>
    <property type="molecule type" value="Genomic_DNA"/>
</dbReference>
<dbReference type="InterPro" id="IPR046346">
    <property type="entry name" value="Aminoacid_DH-like_N_sf"/>
</dbReference>
<dbReference type="Gene3D" id="3.40.50.10860">
    <property type="entry name" value="Leucine Dehydrogenase, chain A, domain 1"/>
    <property type="match status" value="1"/>
</dbReference>
<dbReference type="Proteomes" id="UP001500571">
    <property type="component" value="Unassembled WGS sequence"/>
</dbReference>
<evidence type="ECO:0000256" key="1">
    <source>
        <dbReference type="ARBA" id="ARBA00006382"/>
    </source>
</evidence>
<dbReference type="SMART" id="SM00839">
    <property type="entry name" value="ELFV_dehydrog"/>
    <property type="match status" value="1"/>
</dbReference>